<reference evidence="1" key="1">
    <citation type="submission" date="2022-05" db="EMBL/GenBank/DDBJ databases">
        <title>The Musa troglodytarum L. genome provides insights into the mechanism of non-climacteric behaviour and enrichment of carotenoids.</title>
        <authorList>
            <person name="Wang J."/>
        </authorList>
    </citation>
    <scope>NUCLEOTIDE SEQUENCE</scope>
    <source>
        <tissue evidence="1">Leaf</tissue>
    </source>
</reference>
<protein>
    <submittedName>
        <fullName evidence="1">Uncharacterized protein</fullName>
    </submittedName>
</protein>
<keyword evidence="2" id="KW-1185">Reference proteome</keyword>
<organism evidence="1 2">
    <name type="scientific">Musa troglodytarum</name>
    <name type="common">fe'i banana</name>
    <dbReference type="NCBI Taxonomy" id="320322"/>
    <lineage>
        <taxon>Eukaryota</taxon>
        <taxon>Viridiplantae</taxon>
        <taxon>Streptophyta</taxon>
        <taxon>Embryophyta</taxon>
        <taxon>Tracheophyta</taxon>
        <taxon>Spermatophyta</taxon>
        <taxon>Magnoliopsida</taxon>
        <taxon>Liliopsida</taxon>
        <taxon>Zingiberales</taxon>
        <taxon>Musaceae</taxon>
        <taxon>Musa</taxon>
    </lineage>
</organism>
<dbReference type="EMBL" id="CP097505">
    <property type="protein sequence ID" value="URD93816.1"/>
    <property type="molecule type" value="Genomic_DNA"/>
</dbReference>
<proteinExistence type="predicted"/>
<accession>A0A9E7FGH8</accession>
<evidence type="ECO:0000313" key="1">
    <source>
        <dbReference type="EMBL" id="URD93816.1"/>
    </source>
</evidence>
<name>A0A9E7FGH8_9LILI</name>
<evidence type="ECO:0000313" key="2">
    <source>
        <dbReference type="Proteomes" id="UP001055439"/>
    </source>
</evidence>
<dbReference type="Proteomes" id="UP001055439">
    <property type="component" value="Chromosome 3"/>
</dbReference>
<dbReference type="AlphaFoldDB" id="A0A9E7FGH8"/>
<sequence length="99" mass="11484">MGLRVGIEEVLEEAKRGSQKGMSSTENNWQSFSECMHLQRSSLQLHGMRSESLSDLLHQVYDHAINPHQLLHVHCFRHVAAREEQSLYQRLRFDAVPET</sequence>
<gene>
    <name evidence="1" type="ORF">MUK42_33465</name>
</gene>